<sequence>MGAREEMEEVRPLVIERVSKMRIVLDHLNRIFRETKALEHTALTDRCLKDLGIKLSFLNLNEPSQDNSMIFYKPLPKEELPQVDWDHADFHDWEERFGYSSECRRVDLTLFKVTMNVWGQWFRNDKQQPWAHRKCYNEYPSIGTGEWGPYAPYEWQTHREIEGDEPFISHCSFSIIHYADPEEPLRRSEVLPIVAYMKWRMRQIIYLEHYTFLVLAVSIFRSKARILQAHYDGQHLQIFKSDFYDFKENIKENYELFVRWTYSIPCGDTFTPLCIEGEKLEDPAIRRLDKFLKKVYKVK</sequence>
<dbReference type="AlphaFoldDB" id="A0A3A2ZFL9"/>
<keyword evidence="2" id="KW-1185">Reference proteome</keyword>
<organism evidence="1 2">
    <name type="scientific">Aspergillus sclerotialis</name>
    <dbReference type="NCBI Taxonomy" id="2070753"/>
    <lineage>
        <taxon>Eukaryota</taxon>
        <taxon>Fungi</taxon>
        <taxon>Dikarya</taxon>
        <taxon>Ascomycota</taxon>
        <taxon>Pezizomycotina</taxon>
        <taxon>Eurotiomycetes</taxon>
        <taxon>Eurotiomycetidae</taxon>
        <taxon>Eurotiales</taxon>
        <taxon>Aspergillaceae</taxon>
        <taxon>Aspergillus</taxon>
        <taxon>Aspergillus subgen. Polypaecilum</taxon>
    </lineage>
</organism>
<evidence type="ECO:0000313" key="2">
    <source>
        <dbReference type="Proteomes" id="UP000266188"/>
    </source>
</evidence>
<reference evidence="2" key="1">
    <citation type="submission" date="2017-02" db="EMBL/GenBank/DDBJ databases">
        <authorList>
            <person name="Tafer H."/>
            <person name="Lopandic K."/>
        </authorList>
    </citation>
    <scope>NUCLEOTIDE SEQUENCE [LARGE SCALE GENOMIC DNA]</scope>
    <source>
        <strain evidence="2">CBS 366.77</strain>
    </source>
</reference>
<dbReference type="EMBL" id="MVGC01000231">
    <property type="protein sequence ID" value="RJE21390.1"/>
    <property type="molecule type" value="Genomic_DNA"/>
</dbReference>
<dbReference type="OrthoDB" id="4206905at2759"/>
<name>A0A3A2ZFL9_9EURO</name>
<proteinExistence type="predicted"/>
<dbReference type="Proteomes" id="UP000266188">
    <property type="component" value="Unassembled WGS sequence"/>
</dbReference>
<dbReference type="STRING" id="2070753.A0A3A2ZFL9"/>
<gene>
    <name evidence="1" type="ORF">PHISCL_06260</name>
</gene>
<protein>
    <submittedName>
        <fullName evidence="1">Uncharacterized protein</fullName>
    </submittedName>
</protein>
<accession>A0A3A2ZFL9</accession>
<comment type="caution">
    <text evidence="1">The sequence shown here is derived from an EMBL/GenBank/DDBJ whole genome shotgun (WGS) entry which is preliminary data.</text>
</comment>
<evidence type="ECO:0000313" key="1">
    <source>
        <dbReference type="EMBL" id="RJE21390.1"/>
    </source>
</evidence>